<evidence type="ECO:0000256" key="1">
    <source>
        <dbReference type="ARBA" id="ARBA00009861"/>
    </source>
</evidence>
<protein>
    <submittedName>
        <fullName evidence="2">Spermidine hydroxycinnamoyl transferase</fullName>
    </submittedName>
</protein>
<dbReference type="PANTHER" id="PTHR31642:SF324">
    <property type="entry name" value="SPERMIDINE HYDROXYCINNAMOYL TRANSFERASE"/>
    <property type="match status" value="1"/>
</dbReference>
<evidence type="ECO:0000313" key="3">
    <source>
        <dbReference type="Proteomes" id="UP000250235"/>
    </source>
</evidence>
<dbReference type="PANTHER" id="PTHR31642">
    <property type="entry name" value="TRICHOTHECENE 3-O-ACETYLTRANSFERASE"/>
    <property type="match status" value="1"/>
</dbReference>
<dbReference type="AlphaFoldDB" id="A0A2Z7BDI1"/>
<evidence type="ECO:0000313" key="2">
    <source>
        <dbReference type="EMBL" id="KZV32145.1"/>
    </source>
</evidence>
<accession>A0A2Z7BDI1</accession>
<keyword evidence="3" id="KW-1185">Reference proteome</keyword>
<reference evidence="2 3" key="1">
    <citation type="journal article" date="2015" name="Proc. Natl. Acad. Sci. U.S.A.">
        <title>The resurrection genome of Boea hygrometrica: A blueprint for survival of dehydration.</title>
        <authorList>
            <person name="Xiao L."/>
            <person name="Yang G."/>
            <person name="Zhang L."/>
            <person name="Yang X."/>
            <person name="Zhao S."/>
            <person name="Ji Z."/>
            <person name="Zhou Q."/>
            <person name="Hu M."/>
            <person name="Wang Y."/>
            <person name="Chen M."/>
            <person name="Xu Y."/>
            <person name="Jin H."/>
            <person name="Xiao X."/>
            <person name="Hu G."/>
            <person name="Bao F."/>
            <person name="Hu Y."/>
            <person name="Wan P."/>
            <person name="Li L."/>
            <person name="Deng X."/>
            <person name="Kuang T."/>
            <person name="Xiang C."/>
            <person name="Zhu J.K."/>
            <person name="Oliver M.J."/>
            <person name="He Y."/>
        </authorList>
    </citation>
    <scope>NUCLEOTIDE SEQUENCE [LARGE SCALE GENOMIC DNA]</scope>
    <source>
        <strain evidence="3">cv. XS01</strain>
    </source>
</reference>
<dbReference type="SUPFAM" id="SSF52777">
    <property type="entry name" value="CoA-dependent acyltransferases"/>
    <property type="match status" value="1"/>
</dbReference>
<organism evidence="2 3">
    <name type="scientific">Dorcoceras hygrometricum</name>
    <dbReference type="NCBI Taxonomy" id="472368"/>
    <lineage>
        <taxon>Eukaryota</taxon>
        <taxon>Viridiplantae</taxon>
        <taxon>Streptophyta</taxon>
        <taxon>Embryophyta</taxon>
        <taxon>Tracheophyta</taxon>
        <taxon>Spermatophyta</taxon>
        <taxon>Magnoliopsida</taxon>
        <taxon>eudicotyledons</taxon>
        <taxon>Gunneridae</taxon>
        <taxon>Pentapetalae</taxon>
        <taxon>asterids</taxon>
        <taxon>lamiids</taxon>
        <taxon>Lamiales</taxon>
        <taxon>Gesneriaceae</taxon>
        <taxon>Didymocarpoideae</taxon>
        <taxon>Trichosporeae</taxon>
        <taxon>Loxocarpinae</taxon>
        <taxon>Dorcoceras</taxon>
    </lineage>
</organism>
<dbReference type="InterPro" id="IPR050317">
    <property type="entry name" value="Plant_Fungal_Acyltransferase"/>
</dbReference>
<name>A0A2Z7BDI1_9LAMI</name>
<dbReference type="EMBL" id="KV006926">
    <property type="protein sequence ID" value="KZV32145.1"/>
    <property type="molecule type" value="Genomic_DNA"/>
</dbReference>
<gene>
    <name evidence="2" type="ORF">F511_10849</name>
</gene>
<dbReference type="Gene3D" id="3.30.559.10">
    <property type="entry name" value="Chloramphenicol acetyltransferase-like domain"/>
    <property type="match status" value="2"/>
</dbReference>
<dbReference type="InterPro" id="IPR023213">
    <property type="entry name" value="CAT-like_dom_sf"/>
</dbReference>
<proteinExistence type="inferred from homology"/>
<dbReference type="Proteomes" id="UP000250235">
    <property type="component" value="Unassembled WGS sequence"/>
</dbReference>
<sequence length="469" mass="52486">MKVVLNNSCLVQPAEPTWNGPMPLTEFDQTDVIAHVQTIYFYRPSETWLTQKGAIFTTLETSLSRILVHFYPLAGRLRWLDGARLVLECNGKGVQLMEAETDADLDILGDFTASPYFHHLIHPINYKAPIEEIPLVIVKLTRFKCGGIALCYSISHAVVDGQSALHLISEWANMARGDSLRDVPCLDRTLLRAGDPPIPISDQPCFEHEQFDPLPLLIGQDNFENERKKETTAAMLKLTKIQVEMLKNEANRTRPFNDGDRVFTRYEAIAAHIWRCACRARGHIYEQPTSASLCLDVRNRVQPALPRKYFGNAIVDVAATGCSGDIVTRPLGYAASRIREAINMVSSEFVHNTLDYLKNLQDLSTLQDIHGMKTNQGPFYGNPNLGIISWLSLPLYGLDFGWGKEIFMGPGTYVCDGDIIILPGHDEDGSLIVSLCLQAGYIEDFKNFFYEDIGKLGISSMLEKSNGEK</sequence>
<comment type="similarity">
    <text evidence="1">Belongs to the plant acyltransferase family.</text>
</comment>
<dbReference type="Pfam" id="PF02458">
    <property type="entry name" value="Transferase"/>
    <property type="match status" value="1"/>
</dbReference>
<keyword evidence="2" id="KW-0808">Transferase</keyword>
<dbReference type="OrthoDB" id="893672at2759"/>
<dbReference type="GO" id="GO:0016747">
    <property type="term" value="F:acyltransferase activity, transferring groups other than amino-acyl groups"/>
    <property type="evidence" value="ECO:0007669"/>
    <property type="project" value="TreeGrafter"/>
</dbReference>